<comment type="caution">
    <text evidence="2">The sequence shown here is derived from an EMBL/GenBank/DDBJ whole genome shotgun (WGS) entry which is preliminary data.</text>
</comment>
<reference evidence="3" key="1">
    <citation type="submission" date="2018-05" db="EMBL/GenBank/DDBJ databases">
        <authorList>
            <person name="Klenk H.-P."/>
            <person name="Huntemann M."/>
            <person name="Clum A."/>
            <person name="Pillay M."/>
            <person name="Palaniappan K."/>
            <person name="Varghese N."/>
            <person name="Mikhailova N."/>
            <person name="Stamatis D."/>
            <person name="Reddy T."/>
            <person name="Daum C."/>
            <person name="Shapiro N."/>
            <person name="Ivanova N."/>
            <person name="Kyrpides N."/>
            <person name="Woyke T."/>
        </authorList>
    </citation>
    <scope>NUCLEOTIDE SEQUENCE [LARGE SCALE GENOMIC DNA]</scope>
    <source>
        <strain evidence="3">DSM 45417</strain>
    </source>
</reference>
<dbReference type="OrthoDB" id="9812433at2"/>
<feature type="transmembrane region" description="Helical" evidence="1">
    <location>
        <begin position="180"/>
        <end position="202"/>
    </location>
</feature>
<evidence type="ECO:0000256" key="1">
    <source>
        <dbReference type="SAM" id="Phobius"/>
    </source>
</evidence>
<feature type="transmembrane region" description="Helical" evidence="1">
    <location>
        <begin position="98"/>
        <end position="115"/>
    </location>
</feature>
<protein>
    <submittedName>
        <fullName evidence="2">Uncharacterized protein</fullName>
    </submittedName>
</protein>
<feature type="transmembrane region" description="Helical" evidence="1">
    <location>
        <begin position="71"/>
        <end position="89"/>
    </location>
</feature>
<dbReference type="RefSeq" id="WP_110004595.1">
    <property type="nucleotide sequence ID" value="NZ_QGTX01000001.1"/>
</dbReference>
<proteinExistence type="predicted"/>
<gene>
    <name evidence="2" type="ORF">JD79_00978</name>
</gene>
<dbReference type="Proteomes" id="UP000246661">
    <property type="component" value="Unassembled WGS sequence"/>
</dbReference>
<accession>A0A317QGD2</accession>
<sequence length="355" mass="38538">MARVDKWLLVLVAAVLVLAMPLIRSALPPKYFYDSLKIQQVAAGIARYEEDRAFTVTGGLYRWLGLESSPAAVAVLSMLLCYGVVVLAWRDTRYVTRAQFVLACLYLLFAAVYLSSYSKDVFVLLLVAVLLTAPRGLAGEVLIVGAMLGYAYVVREYWFLVAAAYIAARRVFRGPFRPRTVLVFLVVVTAVCAVAFLVGQGVELDHFRGVVNEDRGSADAETAIAVSVGGGLVGSALSCLLVLVTLLLPVPLLLTGNPLHAAFFVLIVTMWVLVGRGIRSRLRDGSGAQGDIRWVRCFSLVVSFVLVQSFFEPDYGSYLRHLSPILPVAIYVAGRPAGDRGPSQESAAVRHPKVA</sequence>
<feature type="transmembrane region" description="Helical" evidence="1">
    <location>
        <begin position="223"/>
        <end position="248"/>
    </location>
</feature>
<evidence type="ECO:0000313" key="3">
    <source>
        <dbReference type="Proteomes" id="UP000246661"/>
    </source>
</evidence>
<keyword evidence="1" id="KW-0812">Transmembrane</keyword>
<keyword evidence="1" id="KW-1133">Transmembrane helix</keyword>
<name>A0A317QGD2_9ACTN</name>
<dbReference type="EMBL" id="QGTX01000001">
    <property type="protein sequence ID" value="PWW21837.1"/>
    <property type="molecule type" value="Genomic_DNA"/>
</dbReference>
<organism evidence="2 3">
    <name type="scientific">Geodermatophilus normandii</name>
    <dbReference type="NCBI Taxonomy" id="1137989"/>
    <lineage>
        <taxon>Bacteria</taxon>
        <taxon>Bacillati</taxon>
        <taxon>Actinomycetota</taxon>
        <taxon>Actinomycetes</taxon>
        <taxon>Geodermatophilales</taxon>
        <taxon>Geodermatophilaceae</taxon>
        <taxon>Geodermatophilus</taxon>
    </lineage>
</organism>
<dbReference type="AlphaFoldDB" id="A0A317QGD2"/>
<evidence type="ECO:0000313" key="2">
    <source>
        <dbReference type="EMBL" id="PWW21837.1"/>
    </source>
</evidence>
<keyword evidence="3" id="KW-1185">Reference proteome</keyword>
<keyword evidence="1" id="KW-0472">Membrane</keyword>
<feature type="transmembrane region" description="Helical" evidence="1">
    <location>
        <begin position="254"/>
        <end position="274"/>
    </location>
</feature>